<dbReference type="STRING" id="1349421.OI18_18105"/>
<evidence type="ECO:0000256" key="2">
    <source>
        <dbReference type="ARBA" id="ARBA00009539"/>
    </source>
</evidence>
<dbReference type="PRINTS" id="PR00070">
    <property type="entry name" value="DHFR"/>
</dbReference>
<comment type="pathway">
    <text evidence="1 8">Cofactor biosynthesis; tetrahydrofolate biosynthesis; 5,6,7,8-tetrahydrofolate from 7,8-dihydrofolate: step 1/1.</text>
</comment>
<dbReference type="PANTHER" id="PTHR48069:SF3">
    <property type="entry name" value="DIHYDROFOLATE REDUCTASE"/>
    <property type="match status" value="1"/>
</dbReference>
<evidence type="ECO:0000259" key="9">
    <source>
        <dbReference type="PROSITE" id="PS51330"/>
    </source>
</evidence>
<dbReference type="EMBL" id="JSVC01000021">
    <property type="protein sequence ID" value="KIC93177.1"/>
    <property type="molecule type" value="Genomic_DNA"/>
</dbReference>
<dbReference type="RefSeq" id="WP_039142415.1">
    <property type="nucleotide sequence ID" value="NZ_JSVC01000021.1"/>
</dbReference>
<dbReference type="AlphaFoldDB" id="A0A0C1KZN2"/>
<evidence type="ECO:0000256" key="1">
    <source>
        <dbReference type="ARBA" id="ARBA00004903"/>
    </source>
</evidence>
<dbReference type="PIRSF" id="PIRSF000194">
    <property type="entry name" value="DHFR"/>
    <property type="match status" value="1"/>
</dbReference>
<evidence type="ECO:0000313" key="10">
    <source>
        <dbReference type="EMBL" id="KIC93177.1"/>
    </source>
</evidence>
<keyword evidence="11" id="KW-1185">Reference proteome</keyword>
<dbReference type="PANTHER" id="PTHR48069">
    <property type="entry name" value="DIHYDROFOLATE REDUCTASE"/>
    <property type="match status" value="1"/>
</dbReference>
<keyword evidence="4 8" id="KW-0554">One-carbon metabolism</keyword>
<gene>
    <name evidence="10" type="ORF">OI18_18105</name>
</gene>
<sequence length="172" mass="19304">MTPQINIVVAASDNQVIGKDNQLVWNLPNDMKFFKNTTWGMPVIMGRKTYESLGKPLAGRTNIVITSNPGWKADGVKVTHSIDAALKEAFSTDAKSVYIIGGGEIFKQSLSRTDRVYLTRVHATLDGDAFFPVLPESEWKLHSRLDFEPDEKHQYAYSFEIWDRVAGGPDRT</sequence>
<organism evidence="10 11">
    <name type="scientific">Flavihumibacter solisilvae</name>
    <dbReference type="NCBI Taxonomy" id="1349421"/>
    <lineage>
        <taxon>Bacteria</taxon>
        <taxon>Pseudomonadati</taxon>
        <taxon>Bacteroidota</taxon>
        <taxon>Chitinophagia</taxon>
        <taxon>Chitinophagales</taxon>
        <taxon>Chitinophagaceae</taxon>
        <taxon>Flavihumibacter</taxon>
    </lineage>
</organism>
<dbReference type="EC" id="1.5.1.3" evidence="3 8"/>
<dbReference type="Gene3D" id="3.40.430.10">
    <property type="entry name" value="Dihydrofolate Reductase, subunit A"/>
    <property type="match status" value="1"/>
</dbReference>
<evidence type="ECO:0000256" key="4">
    <source>
        <dbReference type="ARBA" id="ARBA00022563"/>
    </source>
</evidence>
<dbReference type="InterPro" id="IPR012259">
    <property type="entry name" value="DHFR"/>
</dbReference>
<comment type="catalytic activity">
    <reaction evidence="8">
        <text>(6S)-5,6,7,8-tetrahydrofolate + NADP(+) = 7,8-dihydrofolate + NADPH + H(+)</text>
        <dbReference type="Rhea" id="RHEA:15009"/>
        <dbReference type="ChEBI" id="CHEBI:15378"/>
        <dbReference type="ChEBI" id="CHEBI:57451"/>
        <dbReference type="ChEBI" id="CHEBI:57453"/>
        <dbReference type="ChEBI" id="CHEBI:57783"/>
        <dbReference type="ChEBI" id="CHEBI:58349"/>
        <dbReference type="EC" id="1.5.1.3"/>
    </reaction>
</comment>
<proteinExistence type="inferred from homology"/>
<feature type="domain" description="DHFR" evidence="9">
    <location>
        <begin position="4"/>
        <end position="164"/>
    </location>
</feature>
<dbReference type="GO" id="GO:0046655">
    <property type="term" value="P:folic acid metabolic process"/>
    <property type="evidence" value="ECO:0007669"/>
    <property type="project" value="TreeGrafter"/>
</dbReference>
<dbReference type="SUPFAM" id="SSF53597">
    <property type="entry name" value="Dihydrofolate reductase-like"/>
    <property type="match status" value="1"/>
</dbReference>
<name>A0A0C1KZN2_9BACT</name>
<dbReference type="GO" id="GO:0016301">
    <property type="term" value="F:kinase activity"/>
    <property type="evidence" value="ECO:0007669"/>
    <property type="project" value="UniProtKB-KW"/>
</dbReference>
<protein>
    <recommendedName>
        <fullName evidence="3 8">Dihydrofolate reductase</fullName>
        <ecNumber evidence="3 8">1.5.1.3</ecNumber>
    </recommendedName>
</protein>
<evidence type="ECO:0000256" key="5">
    <source>
        <dbReference type="ARBA" id="ARBA00022857"/>
    </source>
</evidence>
<evidence type="ECO:0000256" key="6">
    <source>
        <dbReference type="ARBA" id="ARBA00023002"/>
    </source>
</evidence>
<dbReference type="GO" id="GO:0070401">
    <property type="term" value="F:NADP+ binding"/>
    <property type="evidence" value="ECO:0007669"/>
    <property type="project" value="UniProtKB-ARBA"/>
</dbReference>
<dbReference type="GO" id="GO:0046654">
    <property type="term" value="P:tetrahydrofolate biosynthetic process"/>
    <property type="evidence" value="ECO:0007669"/>
    <property type="project" value="UniProtKB-UniPathway"/>
</dbReference>
<keyword evidence="5 8" id="KW-0521">NADP</keyword>
<comment type="similarity">
    <text evidence="2 8">Belongs to the dihydrofolate reductase family.</text>
</comment>
<keyword evidence="10" id="KW-0418">Kinase</keyword>
<dbReference type="InterPro" id="IPR001796">
    <property type="entry name" value="DHFR_dom"/>
</dbReference>
<keyword evidence="10" id="KW-0808">Transferase</keyword>
<evidence type="ECO:0000256" key="8">
    <source>
        <dbReference type="PIRNR" id="PIRNR000194"/>
    </source>
</evidence>
<evidence type="ECO:0000313" key="11">
    <source>
        <dbReference type="Proteomes" id="UP000031408"/>
    </source>
</evidence>
<dbReference type="GO" id="GO:0006730">
    <property type="term" value="P:one-carbon metabolic process"/>
    <property type="evidence" value="ECO:0007669"/>
    <property type="project" value="UniProtKB-KW"/>
</dbReference>
<dbReference type="PROSITE" id="PS51330">
    <property type="entry name" value="DHFR_2"/>
    <property type="match status" value="1"/>
</dbReference>
<dbReference type="InterPro" id="IPR024072">
    <property type="entry name" value="DHFR-like_dom_sf"/>
</dbReference>
<accession>A0A0C1KZN2</accession>
<keyword evidence="6 8" id="KW-0560">Oxidoreductase</keyword>
<dbReference type="GO" id="GO:0005829">
    <property type="term" value="C:cytosol"/>
    <property type="evidence" value="ECO:0007669"/>
    <property type="project" value="TreeGrafter"/>
</dbReference>
<dbReference type="UniPathway" id="UPA00077">
    <property type="reaction ID" value="UER00158"/>
</dbReference>
<evidence type="ECO:0000256" key="3">
    <source>
        <dbReference type="ARBA" id="ARBA00012856"/>
    </source>
</evidence>
<dbReference type="GO" id="GO:0046452">
    <property type="term" value="P:dihydrofolate metabolic process"/>
    <property type="evidence" value="ECO:0007669"/>
    <property type="project" value="TreeGrafter"/>
</dbReference>
<dbReference type="GO" id="GO:0004146">
    <property type="term" value="F:dihydrofolate reductase activity"/>
    <property type="evidence" value="ECO:0007669"/>
    <property type="project" value="UniProtKB-EC"/>
</dbReference>
<dbReference type="Proteomes" id="UP000031408">
    <property type="component" value="Unassembled WGS sequence"/>
</dbReference>
<evidence type="ECO:0000256" key="7">
    <source>
        <dbReference type="ARBA" id="ARBA00025067"/>
    </source>
</evidence>
<reference evidence="10 11" key="1">
    <citation type="submission" date="2014-11" db="EMBL/GenBank/DDBJ databases">
        <title>Genome sequence of Flavihumibacter solisilvae 3-3.</title>
        <authorList>
            <person name="Zhou G."/>
            <person name="Li M."/>
            <person name="Wang G."/>
        </authorList>
    </citation>
    <scope>NUCLEOTIDE SEQUENCE [LARGE SCALE GENOMIC DNA]</scope>
    <source>
        <strain evidence="10 11">3-3</strain>
    </source>
</reference>
<dbReference type="CDD" id="cd00209">
    <property type="entry name" value="DHFR"/>
    <property type="match status" value="1"/>
</dbReference>
<dbReference type="FunFam" id="3.40.430.10:FF:000001">
    <property type="entry name" value="Dihydrofolate reductase"/>
    <property type="match status" value="1"/>
</dbReference>
<comment type="function">
    <text evidence="7 8">Key enzyme in folate metabolism. Catalyzes an essential reaction for de novo glycine and purine synthesis, and for DNA precursor synthesis.</text>
</comment>
<comment type="caution">
    <text evidence="10">The sequence shown here is derived from an EMBL/GenBank/DDBJ whole genome shotgun (WGS) entry which is preliminary data.</text>
</comment>
<dbReference type="OrthoDB" id="9804315at2"/>
<dbReference type="Pfam" id="PF00186">
    <property type="entry name" value="DHFR_1"/>
    <property type="match status" value="1"/>
</dbReference>